<dbReference type="Proteomes" id="UP000814128">
    <property type="component" value="Unassembled WGS sequence"/>
</dbReference>
<protein>
    <submittedName>
        <fullName evidence="1">Uncharacterized protein</fullName>
    </submittedName>
</protein>
<evidence type="ECO:0000313" key="1">
    <source>
        <dbReference type="EMBL" id="KAI0029940.1"/>
    </source>
</evidence>
<gene>
    <name evidence="1" type="ORF">K488DRAFT_88241</name>
</gene>
<comment type="caution">
    <text evidence="1">The sequence shown here is derived from an EMBL/GenBank/DDBJ whole genome shotgun (WGS) entry which is preliminary data.</text>
</comment>
<name>A0ACB8QE34_9AGAM</name>
<dbReference type="EMBL" id="MU273648">
    <property type="protein sequence ID" value="KAI0029940.1"/>
    <property type="molecule type" value="Genomic_DNA"/>
</dbReference>
<accession>A0ACB8QE34</accession>
<reference evidence="1" key="1">
    <citation type="submission" date="2021-02" db="EMBL/GenBank/DDBJ databases">
        <authorList>
            <consortium name="DOE Joint Genome Institute"/>
            <person name="Ahrendt S."/>
            <person name="Looney B.P."/>
            <person name="Miyauchi S."/>
            <person name="Morin E."/>
            <person name="Drula E."/>
            <person name="Courty P.E."/>
            <person name="Chicoki N."/>
            <person name="Fauchery L."/>
            <person name="Kohler A."/>
            <person name="Kuo A."/>
            <person name="Labutti K."/>
            <person name="Pangilinan J."/>
            <person name="Lipzen A."/>
            <person name="Riley R."/>
            <person name="Andreopoulos W."/>
            <person name="He G."/>
            <person name="Johnson J."/>
            <person name="Barry K.W."/>
            <person name="Grigoriev I.V."/>
            <person name="Nagy L."/>
            <person name="Hibbett D."/>
            <person name="Henrissat B."/>
            <person name="Matheny P.B."/>
            <person name="Labbe J."/>
            <person name="Martin F."/>
        </authorList>
    </citation>
    <scope>NUCLEOTIDE SEQUENCE</scope>
    <source>
        <strain evidence="1">EC-137</strain>
    </source>
</reference>
<proteinExistence type="predicted"/>
<keyword evidence="2" id="KW-1185">Reference proteome</keyword>
<reference evidence="1" key="2">
    <citation type="journal article" date="2022" name="New Phytol.">
        <title>Evolutionary transition to the ectomycorrhizal habit in the genomes of a hyperdiverse lineage of mushroom-forming fungi.</title>
        <authorList>
            <person name="Looney B."/>
            <person name="Miyauchi S."/>
            <person name="Morin E."/>
            <person name="Drula E."/>
            <person name="Courty P.E."/>
            <person name="Kohler A."/>
            <person name="Kuo A."/>
            <person name="LaButti K."/>
            <person name="Pangilinan J."/>
            <person name="Lipzen A."/>
            <person name="Riley R."/>
            <person name="Andreopoulos W."/>
            <person name="He G."/>
            <person name="Johnson J."/>
            <person name="Nolan M."/>
            <person name="Tritt A."/>
            <person name="Barry K.W."/>
            <person name="Grigoriev I.V."/>
            <person name="Nagy L.G."/>
            <person name="Hibbett D."/>
            <person name="Henrissat B."/>
            <person name="Matheny P.B."/>
            <person name="Labbe J."/>
            <person name="Martin F.M."/>
        </authorList>
    </citation>
    <scope>NUCLEOTIDE SEQUENCE</scope>
    <source>
        <strain evidence="1">EC-137</strain>
    </source>
</reference>
<sequence>MTSNGRLGPGIAKLNDDVLRFLFTFSADIEPLRISPSTNDICLGWVLLTHVCRRWRLVICNMGELWAANLCCIPAAFDTFLSRAGGRPLTFDYPLRCLPPLPPPQAIIDLALHHIERVSQLCVPLGYRGWTALHDRPLPCLQRICFLNFRERTPEGTIRLNSPNLKEVNILYMPVAFLAPKLSSLVVSMHPTSPLLLLETLAHSPSLQHLALHITTSAPNPWDNYTGDIIHLSRLLELKIAIKGPTGASGFLRRVRVANNVNIHVSAQFPFTLDPATIAALAPYILNPGFDTLRLQYSAFQNLYGIEVFVHGTAVHDNNMPDHPRVNLYWVGWHAAVQGEIPDGILDSYSRTLQLALDQSSADRIDRIELEGMEDIYASGFPPVRDAIHRFSHAKKVLADVECAEDHT</sequence>
<organism evidence="1 2">
    <name type="scientific">Vararia minispora EC-137</name>
    <dbReference type="NCBI Taxonomy" id="1314806"/>
    <lineage>
        <taxon>Eukaryota</taxon>
        <taxon>Fungi</taxon>
        <taxon>Dikarya</taxon>
        <taxon>Basidiomycota</taxon>
        <taxon>Agaricomycotina</taxon>
        <taxon>Agaricomycetes</taxon>
        <taxon>Russulales</taxon>
        <taxon>Lachnocladiaceae</taxon>
        <taxon>Vararia</taxon>
    </lineage>
</organism>
<evidence type="ECO:0000313" key="2">
    <source>
        <dbReference type="Proteomes" id="UP000814128"/>
    </source>
</evidence>